<organism evidence="1 2">
    <name type="scientific">Usitatibacter rugosus</name>
    <dbReference type="NCBI Taxonomy" id="2732067"/>
    <lineage>
        <taxon>Bacteria</taxon>
        <taxon>Pseudomonadati</taxon>
        <taxon>Pseudomonadota</taxon>
        <taxon>Betaproteobacteria</taxon>
        <taxon>Nitrosomonadales</taxon>
        <taxon>Usitatibacteraceae</taxon>
        <taxon>Usitatibacter</taxon>
    </lineage>
</organism>
<dbReference type="KEGG" id="uru:DSM104443_03449"/>
<evidence type="ECO:0008006" key="3">
    <source>
        <dbReference type="Google" id="ProtNLM"/>
    </source>
</evidence>
<evidence type="ECO:0000313" key="1">
    <source>
        <dbReference type="EMBL" id="QJR12363.1"/>
    </source>
</evidence>
<dbReference type="RefSeq" id="WP_171094504.1">
    <property type="nucleotide sequence ID" value="NZ_CP053069.1"/>
</dbReference>
<sequence>MTTIVVVRKGDTAVIAADSLTTFGSTRLAPAYDRHPQKIVAYKDSFIGIAGSAAHQLVMENLLARAPELDFHGKSAIYESFRKLHPMLKDEAFLNPKEEDDDPYESSQMTVMIANPAGIFAVYSMREVFEFDRFWAIGSGRDFALGAMYTVYAKGKSAGAIAETGVQAGAEFDTGTSLPLALHEVRLANP</sequence>
<proteinExistence type="predicted"/>
<dbReference type="EMBL" id="CP053069">
    <property type="protein sequence ID" value="QJR12363.1"/>
    <property type="molecule type" value="Genomic_DNA"/>
</dbReference>
<accession>A0A6M4H137</accession>
<dbReference type="SUPFAM" id="SSF56235">
    <property type="entry name" value="N-terminal nucleophile aminohydrolases (Ntn hydrolases)"/>
    <property type="match status" value="1"/>
</dbReference>
<dbReference type="Proteomes" id="UP000501534">
    <property type="component" value="Chromosome"/>
</dbReference>
<dbReference type="AlphaFoldDB" id="A0A6M4H137"/>
<keyword evidence="2" id="KW-1185">Reference proteome</keyword>
<dbReference type="Gene3D" id="3.60.20.10">
    <property type="entry name" value="Glutamine Phosphoribosylpyrophosphate, subunit 1, domain 1"/>
    <property type="match status" value="1"/>
</dbReference>
<reference evidence="1 2" key="1">
    <citation type="submission" date="2020-04" db="EMBL/GenBank/DDBJ databases">
        <title>Usitatibacter rugosus gen. nov., sp. nov. and Usitatibacter palustris sp. nov., novel members of Usitatibacteraceae fam. nov. within the order Nitrosomonadales isolated from soil.</title>
        <authorList>
            <person name="Huber K.J."/>
            <person name="Neumann-Schaal M."/>
            <person name="Geppert A."/>
            <person name="Luckner M."/>
            <person name="Wanner G."/>
            <person name="Overmann J."/>
        </authorList>
    </citation>
    <scope>NUCLEOTIDE SEQUENCE [LARGE SCALE GENOMIC DNA]</scope>
    <source>
        <strain evidence="1 2">0125_3</strain>
    </source>
</reference>
<gene>
    <name evidence="1" type="ORF">DSM104443_03449</name>
</gene>
<protein>
    <recommendedName>
        <fullName evidence="3">ATP-dependent protease HslVU (ClpYQ) peptidase subunit</fullName>
    </recommendedName>
</protein>
<evidence type="ECO:0000313" key="2">
    <source>
        <dbReference type="Proteomes" id="UP000501534"/>
    </source>
</evidence>
<name>A0A6M4H137_9PROT</name>
<dbReference type="InterPro" id="IPR029055">
    <property type="entry name" value="Ntn_hydrolases_N"/>
</dbReference>